<name>A0AA38TIF9_9ASTR</name>
<feature type="region of interest" description="Disordered" evidence="1">
    <location>
        <begin position="54"/>
        <end position="84"/>
    </location>
</feature>
<gene>
    <name evidence="2" type="ORF">OSB04_010480</name>
</gene>
<reference evidence="2" key="1">
    <citation type="submission" date="2023-03" db="EMBL/GenBank/DDBJ databases">
        <title>Chromosome-scale reference genome and RAD-based genetic map of yellow starthistle (Centaurea solstitialis) reveal putative structural variation and QTLs associated with invader traits.</title>
        <authorList>
            <person name="Reatini B."/>
            <person name="Cang F.A."/>
            <person name="Jiang Q."/>
            <person name="Mckibben M.T.W."/>
            <person name="Barker M.S."/>
            <person name="Rieseberg L.H."/>
            <person name="Dlugosch K.M."/>
        </authorList>
    </citation>
    <scope>NUCLEOTIDE SEQUENCE</scope>
    <source>
        <strain evidence="2">CAN-66</strain>
        <tissue evidence="2">Leaf</tissue>
    </source>
</reference>
<feature type="compositionally biased region" description="Basic and acidic residues" evidence="1">
    <location>
        <begin position="447"/>
        <end position="474"/>
    </location>
</feature>
<dbReference type="Proteomes" id="UP001172457">
    <property type="component" value="Chromosome 3"/>
</dbReference>
<comment type="caution">
    <text evidence="2">The sequence shown here is derived from an EMBL/GenBank/DDBJ whole genome shotgun (WGS) entry which is preliminary data.</text>
</comment>
<dbReference type="EMBL" id="JARYMX010000003">
    <property type="protein sequence ID" value="KAJ9555866.1"/>
    <property type="molecule type" value="Genomic_DNA"/>
</dbReference>
<feature type="region of interest" description="Disordered" evidence="1">
    <location>
        <begin position="505"/>
        <end position="534"/>
    </location>
</feature>
<sequence length="534" mass="59559">MVCRFLPNQVLKIEFGGYVGRHHCTILVVINKIHWLIYYTSVVMSAAVARGHGGDAGGDPPPHPNKVPTRCEATSKPKKKRGMSTSKNLDVAFRANGDKPLPVEFDVTDKTFKPIGPGNNAALFTRYLENLIGHGTSPYHRSWNNVSPEFRMSIIRRLRRYFILDSTVPEWPMILAGIERQCQDLYKNRKSKLKDYFEKVGGEKDVANARRNRPPHLDDEQWDNTIDLFLDAKFKQHSKTNSQNRSHSRYPTLQGSSSYAASRYKKEAMLAERTSQTQQDGSASSSSVNEKEIITKVLGESRGHNRGIERKLKSSAYSSFFEPPPPPSPLPPPPPMNDGRTVDAFKTLNKYMHDMYKAFTTFQPDFQFPPPPTIDIQALFGSAVAGYQPQQPKSQPQPQPQPQQPQPQLLQQPRPQPVQHSRSQPPHQPQPQLVQQPDRSRCSTPDRSPRRSPDHSSDSSRRNSSDSSRRKNPDRSPTAASITVPTTADATAPIAASTAAPITAPTSADAAAPIATPTASPIAAIERGRRYRLR</sequence>
<feature type="compositionally biased region" description="Low complexity" evidence="1">
    <location>
        <begin position="406"/>
        <end position="446"/>
    </location>
</feature>
<accession>A0AA38TIF9</accession>
<feature type="compositionally biased region" description="Pro residues" evidence="1">
    <location>
        <begin position="395"/>
        <end position="405"/>
    </location>
</feature>
<feature type="compositionally biased region" description="Polar residues" evidence="1">
    <location>
        <begin position="273"/>
        <end position="288"/>
    </location>
</feature>
<evidence type="ECO:0000313" key="2">
    <source>
        <dbReference type="EMBL" id="KAJ9555866.1"/>
    </source>
</evidence>
<evidence type="ECO:0000256" key="1">
    <source>
        <dbReference type="SAM" id="MobiDB-lite"/>
    </source>
</evidence>
<dbReference type="PANTHER" id="PTHR33499">
    <property type="entry name" value="OS12G0282400 PROTEIN-RELATED"/>
    <property type="match status" value="1"/>
</dbReference>
<feature type="compositionally biased region" description="Pro residues" evidence="1">
    <location>
        <begin position="322"/>
        <end position="336"/>
    </location>
</feature>
<organism evidence="2 3">
    <name type="scientific">Centaurea solstitialis</name>
    <name type="common">yellow star-thistle</name>
    <dbReference type="NCBI Taxonomy" id="347529"/>
    <lineage>
        <taxon>Eukaryota</taxon>
        <taxon>Viridiplantae</taxon>
        <taxon>Streptophyta</taxon>
        <taxon>Embryophyta</taxon>
        <taxon>Tracheophyta</taxon>
        <taxon>Spermatophyta</taxon>
        <taxon>Magnoliopsida</taxon>
        <taxon>eudicotyledons</taxon>
        <taxon>Gunneridae</taxon>
        <taxon>Pentapetalae</taxon>
        <taxon>asterids</taxon>
        <taxon>campanulids</taxon>
        <taxon>Asterales</taxon>
        <taxon>Asteraceae</taxon>
        <taxon>Carduoideae</taxon>
        <taxon>Cardueae</taxon>
        <taxon>Centaureinae</taxon>
        <taxon>Centaurea</taxon>
    </lineage>
</organism>
<feature type="region of interest" description="Disordered" evidence="1">
    <location>
        <begin position="236"/>
        <end position="289"/>
    </location>
</feature>
<protein>
    <submittedName>
        <fullName evidence="2">Uncharacterized protein</fullName>
    </submittedName>
</protein>
<feature type="region of interest" description="Disordered" evidence="1">
    <location>
        <begin position="387"/>
        <end position="490"/>
    </location>
</feature>
<feature type="region of interest" description="Disordered" evidence="1">
    <location>
        <begin position="317"/>
        <end position="342"/>
    </location>
</feature>
<evidence type="ECO:0000313" key="3">
    <source>
        <dbReference type="Proteomes" id="UP001172457"/>
    </source>
</evidence>
<feature type="compositionally biased region" description="Polar residues" evidence="1">
    <location>
        <begin position="239"/>
        <end position="260"/>
    </location>
</feature>
<feature type="compositionally biased region" description="Low complexity" evidence="1">
    <location>
        <begin position="505"/>
        <end position="525"/>
    </location>
</feature>
<dbReference type="AlphaFoldDB" id="A0AA38TIF9"/>
<dbReference type="PANTHER" id="PTHR33499:SF11">
    <property type="entry name" value="NO APICAL MERISTEM-ASSOCIATED C-TERMINAL DOMAIN-CONTAINING PROTEIN"/>
    <property type="match status" value="1"/>
</dbReference>
<proteinExistence type="predicted"/>
<keyword evidence="3" id="KW-1185">Reference proteome</keyword>